<evidence type="ECO:0000256" key="4">
    <source>
        <dbReference type="ARBA" id="ARBA00023136"/>
    </source>
</evidence>
<protein>
    <recommendedName>
        <fullName evidence="6">O-antigen ligase-related domain-containing protein</fullName>
    </recommendedName>
</protein>
<dbReference type="GO" id="GO:0016020">
    <property type="term" value="C:membrane"/>
    <property type="evidence" value="ECO:0007669"/>
    <property type="project" value="UniProtKB-SubCell"/>
</dbReference>
<sequence length="210" mass="23675">MVGFFTLVFTQSRTGLIALIAALAISFALMFYSENEGIGKILFFVIFGIILFTLLLYFGFLPNRYNVLLQVRDLSTLGIRFEIWRDLFRNFESNTVTYFIGHGPNWLYFKEFGGTDGEWISIIFRYGISGAFVFTLFYAAIVRRSTLVLHGNGNGDSIDKLLASVSIGLVAAAILYGITDQIVYNQRIITLFVTIWATTVHASVRKDSKV</sequence>
<keyword evidence="3 5" id="KW-1133">Transmembrane helix</keyword>
<evidence type="ECO:0000256" key="3">
    <source>
        <dbReference type="ARBA" id="ARBA00022989"/>
    </source>
</evidence>
<dbReference type="InterPro" id="IPR007016">
    <property type="entry name" value="O-antigen_ligase-rel_domated"/>
</dbReference>
<dbReference type="KEGG" id="hlc:CHINAEXTREME14345"/>
<feature type="transmembrane region" description="Helical" evidence="5">
    <location>
        <begin position="184"/>
        <end position="204"/>
    </location>
</feature>
<keyword evidence="4 5" id="KW-0472">Membrane</keyword>
<comment type="subcellular location">
    <subcellularLocation>
        <location evidence="1">Membrane</location>
        <topology evidence="1">Multi-pass membrane protein</topology>
    </subcellularLocation>
</comment>
<name>A0A1P8LSW1_NATLA</name>
<reference evidence="7 8" key="1">
    <citation type="journal article" date="2011" name="J. Bacteriol.">
        <title>Genome sequence of Halobiforma lacisalsi AJ5, an extremely halophilic archaeon which harbors a bop gene.</title>
        <authorList>
            <person name="Jiang X."/>
            <person name="Wang S."/>
            <person name="Cheng H."/>
            <person name="Huo Y."/>
            <person name="Zhang X."/>
            <person name="Zhu X."/>
            <person name="Han X."/>
            <person name="Ni P."/>
            <person name="Wu M."/>
        </authorList>
    </citation>
    <scope>NUCLEOTIDE SEQUENCE [LARGE SCALE GENOMIC DNA]</scope>
    <source>
        <strain evidence="7 8">AJ5</strain>
    </source>
</reference>
<dbReference type="AlphaFoldDB" id="A0A1P8LSW1"/>
<dbReference type="PANTHER" id="PTHR37422:SF13">
    <property type="entry name" value="LIPOPOLYSACCHARIDE BIOSYNTHESIS PROTEIN PA4999-RELATED"/>
    <property type="match status" value="1"/>
</dbReference>
<dbReference type="Pfam" id="PF04932">
    <property type="entry name" value="Wzy_C"/>
    <property type="match status" value="1"/>
</dbReference>
<gene>
    <name evidence="7" type="ORF">CHINAEXTREME_14345</name>
</gene>
<evidence type="ECO:0000313" key="7">
    <source>
        <dbReference type="EMBL" id="APW98881.1"/>
    </source>
</evidence>
<evidence type="ECO:0000256" key="1">
    <source>
        <dbReference type="ARBA" id="ARBA00004141"/>
    </source>
</evidence>
<dbReference type="Proteomes" id="UP000186547">
    <property type="component" value="Chromosome"/>
</dbReference>
<accession>A0A1P8LSW1</accession>
<proteinExistence type="predicted"/>
<evidence type="ECO:0000256" key="2">
    <source>
        <dbReference type="ARBA" id="ARBA00022692"/>
    </source>
</evidence>
<keyword evidence="2 5" id="KW-0812">Transmembrane</keyword>
<dbReference type="EMBL" id="CP019285">
    <property type="protein sequence ID" value="APW98881.1"/>
    <property type="molecule type" value="Genomic_DNA"/>
</dbReference>
<feature type="domain" description="O-antigen ligase-related" evidence="6">
    <location>
        <begin position="3"/>
        <end position="134"/>
    </location>
</feature>
<feature type="transmembrane region" description="Helical" evidence="5">
    <location>
        <begin position="41"/>
        <end position="60"/>
    </location>
</feature>
<evidence type="ECO:0000313" key="8">
    <source>
        <dbReference type="Proteomes" id="UP000186547"/>
    </source>
</evidence>
<dbReference type="InterPro" id="IPR051533">
    <property type="entry name" value="WaaL-like"/>
</dbReference>
<feature type="transmembrane region" description="Helical" evidence="5">
    <location>
        <begin position="12"/>
        <end position="32"/>
    </location>
</feature>
<dbReference type="PANTHER" id="PTHR37422">
    <property type="entry name" value="TEICHURONIC ACID BIOSYNTHESIS PROTEIN TUAE"/>
    <property type="match status" value="1"/>
</dbReference>
<evidence type="ECO:0000256" key="5">
    <source>
        <dbReference type="SAM" id="Phobius"/>
    </source>
</evidence>
<feature type="transmembrane region" description="Helical" evidence="5">
    <location>
        <begin position="161"/>
        <end position="178"/>
    </location>
</feature>
<evidence type="ECO:0000259" key="6">
    <source>
        <dbReference type="Pfam" id="PF04932"/>
    </source>
</evidence>
<organism evidence="7 8">
    <name type="scientific">Natronobacterium lacisalsi AJ5</name>
    <dbReference type="NCBI Taxonomy" id="358396"/>
    <lineage>
        <taxon>Archaea</taxon>
        <taxon>Methanobacteriati</taxon>
        <taxon>Methanobacteriota</taxon>
        <taxon>Stenosarchaea group</taxon>
        <taxon>Halobacteria</taxon>
        <taxon>Halobacteriales</taxon>
        <taxon>Natrialbaceae</taxon>
        <taxon>Natronobacterium</taxon>
    </lineage>
</organism>
<feature type="transmembrane region" description="Helical" evidence="5">
    <location>
        <begin position="119"/>
        <end position="141"/>
    </location>
</feature>